<feature type="transmembrane region" description="Helical" evidence="6">
    <location>
        <begin position="43"/>
        <end position="63"/>
    </location>
</feature>
<dbReference type="Proteomes" id="UP000190827">
    <property type="component" value="Unassembled WGS sequence"/>
</dbReference>
<name>A0ABY1LP95_9MICO</name>
<reference evidence="8 9" key="1">
    <citation type="submission" date="2017-02" db="EMBL/GenBank/DDBJ databases">
        <authorList>
            <person name="Varghese N."/>
            <person name="Submissions S."/>
        </authorList>
    </citation>
    <scope>NUCLEOTIDE SEQUENCE [LARGE SCALE GENOMIC DNA]</scope>
    <source>
        <strain evidence="8 9">VKM Ac-1787</strain>
    </source>
</reference>
<comment type="subcellular location">
    <subcellularLocation>
        <location evidence="1">Cell membrane</location>
        <topology evidence="1">Multi-pass membrane protein</topology>
    </subcellularLocation>
</comment>
<dbReference type="EMBL" id="FUZO01000002">
    <property type="protein sequence ID" value="SKC70200.1"/>
    <property type="molecule type" value="Genomic_DNA"/>
</dbReference>
<comment type="caution">
    <text evidence="8">The sequence shown here is derived from an EMBL/GenBank/DDBJ whole genome shotgun (WGS) entry which is preliminary data.</text>
</comment>
<dbReference type="InterPro" id="IPR036259">
    <property type="entry name" value="MFS_trans_sf"/>
</dbReference>
<proteinExistence type="predicted"/>
<feature type="transmembrane region" description="Helical" evidence="6">
    <location>
        <begin position="383"/>
        <end position="408"/>
    </location>
</feature>
<protein>
    <submittedName>
        <fullName evidence="8">Na+/melibiose symporter</fullName>
    </submittedName>
</protein>
<dbReference type="InterPro" id="IPR011701">
    <property type="entry name" value="MFS"/>
</dbReference>
<evidence type="ECO:0000259" key="7">
    <source>
        <dbReference type="PROSITE" id="PS50850"/>
    </source>
</evidence>
<feature type="transmembrane region" description="Helical" evidence="6">
    <location>
        <begin position="199"/>
        <end position="218"/>
    </location>
</feature>
<feature type="transmembrane region" description="Helical" evidence="6">
    <location>
        <begin position="320"/>
        <end position="338"/>
    </location>
</feature>
<dbReference type="InterPro" id="IPR020846">
    <property type="entry name" value="MFS_dom"/>
</dbReference>
<feature type="transmembrane region" description="Helical" evidence="6">
    <location>
        <begin position="113"/>
        <end position="132"/>
    </location>
</feature>
<dbReference type="PANTHER" id="PTHR23528:SF1">
    <property type="entry name" value="MAJOR FACILITATOR SUPERFAMILY (MFS) PROFILE DOMAIN-CONTAINING PROTEIN"/>
    <property type="match status" value="1"/>
</dbReference>
<organism evidence="8 9">
    <name type="scientific">Plantibacter cousiniae</name>
    <name type="common">nom. nud.</name>
    <dbReference type="NCBI Taxonomy" id="199709"/>
    <lineage>
        <taxon>Bacteria</taxon>
        <taxon>Bacillati</taxon>
        <taxon>Actinomycetota</taxon>
        <taxon>Actinomycetes</taxon>
        <taxon>Micrococcales</taxon>
        <taxon>Microbacteriaceae</taxon>
        <taxon>Plantibacter</taxon>
    </lineage>
</organism>
<keyword evidence="9" id="KW-1185">Reference proteome</keyword>
<evidence type="ECO:0000256" key="6">
    <source>
        <dbReference type="SAM" id="Phobius"/>
    </source>
</evidence>
<keyword evidence="2 6" id="KW-0812">Transmembrane</keyword>
<feature type="transmembrane region" description="Helical" evidence="6">
    <location>
        <begin position="138"/>
        <end position="159"/>
    </location>
</feature>
<evidence type="ECO:0000256" key="4">
    <source>
        <dbReference type="ARBA" id="ARBA00023136"/>
    </source>
</evidence>
<feature type="transmembrane region" description="Helical" evidence="6">
    <location>
        <begin position="75"/>
        <end position="92"/>
    </location>
</feature>
<dbReference type="RefSeq" id="WP_079706795.1">
    <property type="nucleotide sequence ID" value="NZ_FUZO01000002.1"/>
</dbReference>
<feature type="transmembrane region" description="Helical" evidence="6">
    <location>
        <begin position="414"/>
        <end position="433"/>
    </location>
</feature>
<evidence type="ECO:0000256" key="1">
    <source>
        <dbReference type="ARBA" id="ARBA00004651"/>
    </source>
</evidence>
<accession>A0ABY1LP95</accession>
<dbReference type="Gene3D" id="1.20.1250.20">
    <property type="entry name" value="MFS general substrate transporter like domains"/>
    <property type="match status" value="2"/>
</dbReference>
<evidence type="ECO:0000256" key="2">
    <source>
        <dbReference type="ARBA" id="ARBA00022692"/>
    </source>
</evidence>
<dbReference type="SUPFAM" id="SSF103473">
    <property type="entry name" value="MFS general substrate transporter"/>
    <property type="match status" value="1"/>
</dbReference>
<feature type="domain" description="Major facilitator superfamily (MFS) profile" evidence="7">
    <location>
        <begin position="41"/>
        <end position="438"/>
    </location>
</feature>
<keyword evidence="3 6" id="KW-1133">Transmembrane helix</keyword>
<sequence length="453" mass="47900">MSNPPRRPKPTGQRASSGPYVSLVTGPSGPTERASKRVVTTMALAQFGLFVALLAPVTVSLALKTQQLVPGDQAAVVNGNVLSIAALFALVANPVIGRLSDITLSRFGRRRPWMFLGAIGFVASLTIVAFAPNVPVLIAGWCLAQLTGNAILGPLLATIADQVPPEQRGSVSANVGVMQNVGILAAAFVASWFVTDMLLLFVAPAVFALITVWLYCFVLPDRAITTRPDVGGWKGLLFTFWVNPLKHPDFGWVWLSRFLLTLASFLFVAFRLFFLQEEVGLSQQGAVDTLTMGVLIYTIALVITAKLGGWLSDRMLNRKVFVIGSTAVFALGLVLLAHTTTVPMFYVVEAIMGAAYGVYVAVDTALVVDVLPNPDDAAKDLGVLNIANALPQSLAGAVGAFLLGLGAVGNNYTALFWGAGVIAVLGALTILPVRHRMTRNADGTITGSIATRG</sequence>
<feature type="transmembrane region" description="Helical" evidence="6">
    <location>
        <begin position="254"/>
        <end position="274"/>
    </location>
</feature>
<feature type="transmembrane region" description="Helical" evidence="6">
    <location>
        <begin position="286"/>
        <end position="308"/>
    </location>
</feature>
<feature type="region of interest" description="Disordered" evidence="5">
    <location>
        <begin position="1"/>
        <end position="32"/>
    </location>
</feature>
<dbReference type="PANTHER" id="PTHR23528">
    <property type="match status" value="1"/>
</dbReference>
<evidence type="ECO:0000256" key="3">
    <source>
        <dbReference type="ARBA" id="ARBA00022989"/>
    </source>
</evidence>
<evidence type="ECO:0000256" key="5">
    <source>
        <dbReference type="SAM" id="MobiDB-lite"/>
    </source>
</evidence>
<keyword evidence="4 6" id="KW-0472">Membrane</keyword>
<gene>
    <name evidence="8" type="ORF">SAMN06295973_3105</name>
</gene>
<dbReference type="Pfam" id="PF07690">
    <property type="entry name" value="MFS_1"/>
    <property type="match status" value="1"/>
</dbReference>
<dbReference type="PROSITE" id="PS50850">
    <property type="entry name" value="MFS"/>
    <property type="match status" value="1"/>
</dbReference>
<feature type="transmembrane region" description="Helical" evidence="6">
    <location>
        <begin position="344"/>
        <end position="371"/>
    </location>
</feature>
<feature type="transmembrane region" description="Helical" evidence="6">
    <location>
        <begin position="171"/>
        <end position="193"/>
    </location>
</feature>
<evidence type="ECO:0000313" key="9">
    <source>
        <dbReference type="Proteomes" id="UP000190827"/>
    </source>
</evidence>
<evidence type="ECO:0000313" key="8">
    <source>
        <dbReference type="EMBL" id="SKC70200.1"/>
    </source>
</evidence>